<dbReference type="NCBIfam" id="TIGR01537">
    <property type="entry name" value="portal_HK97"/>
    <property type="match status" value="1"/>
</dbReference>
<sequence length="282" mass="30641">MDASSGRVAELYALRPERMTVVPGARGWPEAYEYRLGGHVHRFKVHQPSGRSPILHLKNFHPADDHYGLSALEAAAKSMDVHNAASSWNKALLDNAARASGALVFEPGDGVPGNLTDEQVGRLKAEMEAQFQGAANAGRPLLLEGGLKWQQMAFSPADMDFINTKNVAAREIALAFGVPPMLLGIPGDNTYANYQEANRALWRLTLLPLVDRVLLGLSRFLSKEGDPVRLVADRDALPALAVEREALWARVGAAAFLTVNEQRAAVGLSPIAGGDERREDRY</sequence>
<organism evidence="1 2">
    <name type="scientific">Iodidimonas gelatinilytica</name>
    <dbReference type="NCBI Taxonomy" id="1236966"/>
    <lineage>
        <taxon>Bacteria</taxon>
        <taxon>Pseudomonadati</taxon>
        <taxon>Pseudomonadota</taxon>
        <taxon>Alphaproteobacteria</taxon>
        <taxon>Iodidimonadales</taxon>
        <taxon>Iodidimonadaceae</taxon>
        <taxon>Iodidimonas</taxon>
    </lineage>
</organism>
<evidence type="ECO:0008006" key="3">
    <source>
        <dbReference type="Google" id="ProtNLM"/>
    </source>
</evidence>
<dbReference type="InterPro" id="IPR006944">
    <property type="entry name" value="Phage/GTA_portal"/>
</dbReference>
<dbReference type="AlphaFoldDB" id="A0A5A7MM75"/>
<evidence type="ECO:0000313" key="1">
    <source>
        <dbReference type="EMBL" id="GEQ97057.1"/>
    </source>
</evidence>
<dbReference type="Proteomes" id="UP000322084">
    <property type="component" value="Unassembled WGS sequence"/>
</dbReference>
<dbReference type="EMBL" id="BKCL01000002">
    <property type="protein sequence ID" value="GEQ97057.1"/>
    <property type="molecule type" value="Genomic_DNA"/>
</dbReference>
<reference evidence="1 2" key="1">
    <citation type="submission" date="2019-09" db="EMBL/GenBank/DDBJ databases">
        <title>NBRP : Genome information of microbial organism related human and environment.</title>
        <authorList>
            <person name="Hattori M."/>
            <person name="Oshima K."/>
            <person name="Inaba H."/>
            <person name="Suda W."/>
            <person name="Sakamoto M."/>
            <person name="Iino T."/>
            <person name="Kitahara M."/>
            <person name="Oshida Y."/>
            <person name="Iida T."/>
            <person name="Kudo T."/>
            <person name="Itoh T."/>
            <person name="Ohkuma M."/>
        </authorList>
    </citation>
    <scope>NUCLEOTIDE SEQUENCE [LARGE SCALE GENOMIC DNA]</scope>
    <source>
        <strain evidence="1 2">Hi-2</strain>
    </source>
</reference>
<name>A0A5A7MM75_9PROT</name>
<dbReference type="Pfam" id="PF04860">
    <property type="entry name" value="Phage_portal"/>
    <property type="match status" value="1"/>
</dbReference>
<comment type="caution">
    <text evidence="1">The sequence shown here is derived from an EMBL/GenBank/DDBJ whole genome shotgun (WGS) entry which is preliminary data.</text>
</comment>
<dbReference type="InterPro" id="IPR006427">
    <property type="entry name" value="Portal_HK97"/>
</dbReference>
<gene>
    <name evidence="1" type="ORF">JCM17844_06940</name>
</gene>
<accession>A0A5A7MM75</accession>
<evidence type="ECO:0000313" key="2">
    <source>
        <dbReference type="Proteomes" id="UP000322084"/>
    </source>
</evidence>
<protein>
    <recommendedName>
        <fullName evidence="3">Phage portal protein</fullName>
    </recommendedName>
</protein>
<proteinExistence type="predicted"/>